<comment type="caution">
    <text evidence="7">The sequence shown here is derived from an EMBL/GenBank/DDBJ whole genome shotgun (WGS) entry which is preliminary data.</text>
</comment>
<keyword evidence="3" id="KW-0677">Repeat</keyword>
<evidence type="ECO:0000256" key="1">
    <source>
        <dbReference type="ARBA" id="ARBA00004123"/>
    </source>
</evidence>
<dbReference type="PANTHER" id="PTHR17204:SF5">
    <property type="entry name" value="PRE-MRNA-PROCESSING FACTOR 39"/>
    <property type="match status" value="1"/>
</dbReference>
<reference evidence="7" key="1">
    <citation type="submission" date="2022-08" db="EMBL/GenBank/DDBJ databases">
        <title>Novel sulphate-reducing endosymbionts in the free-living metamonad Anaeramoeba.</title>
        <authorList>
            <person name="Jerlstrom-Hultqvist J."/>
            <person name="Cepicka I."/>
            <person name="Gallot-Lavallee L."/>
            <person name="Salas-Leiva D."/>
            <person name="Curtis B.A."/>
            <person name="Zahonova K."/>
            <person name="Pipaliya S."/>
            <person name="Dacks J."/>
            <person name="Roger A.J."/>
        </authorList>
    </citation>
    <scope>NUCLEOTIDE SEQUENCE</scope>
    <source>
        <strain evidence="7">Busselton2</strain>
    </source>
</reference>
<dbReference type="SMART" id="SM00386">
    <property type="entry name" value="HAT"/>
    <property type="match status" value="8"/>
</dbReference>
<evidence type="ECO:0000256" key="5">
    <source>
        <dbReference type="ARBA" id="ARBA00023242"/>
    </source>
</evidence>
<dbReference type="SUPFAM" id="SSF48452">
    <property type="entry name" value="TPR-like"/>
    <property type="match status" value="1"/>
</dbReference>
<evidence type="ECO:0000256" key="6">
    <source>
        <dbReference type="ARBA" id="ARBA00038019"/>
    </source>
</evidence>
<dbReference type="GO" id="GO:0000243">
    <property type="term" value="C:commitment complex"/>
    <property type="evidence" value="ECO:0007669"/>
    <property type="project" value="TreeGrafter"/>
</dbReference>
<comment type="subcellular location">
    <subcellularLocation>
        <location evidence="1">Nucleus</location>
    </subcellularLocation>
</comment>
<protein>
    <submittedName>
        <fullName evidence="7">Pre-mRNA-processing factor</fullName>
    </submittedName>
</protein>
<dbReference type="Gene3D" id="1.25.40.10">
    <property type="entry name" value="Tetratricopeptide repeat domain"/>
    <property type="match status" value="2"/>
</dbReference>
<evidence type="ECO:0000313" key="8">
    <source>
        <dbReference type="Proteomes" id="UP001146793"/>
    </source>
</evidence>
<dbReference type="GO" id="GO:0000395">
    <property type="term" value="P:mRNA 5'-splice site recognition"/>
    <property type="evidence" value="ECO:0007669"/>
    <property type="project" value="TreeGrafter"/>
</dbReference>
<evidence type="ECO:0000256" key="3">
    <source>
        <dbReference type="ARBA" id="ARBA00022737"/>
    </source>
</evidence>
<dbReference type="Proteomes" id="UP001146793">
    <property type="component" value="Unassembled WGS sequence"/>
</dbReference>
<evidence type="ECO:0000256" key="2">
    <source>
        <dbReference type="ARBA" id="ARBA00022664"/>
    </source>
</evidence>
<gene>
    <name evidence="7" type="ORF">M0812_01436</name>
</gene>
<dbReference type="InterPro" id="IPR011990">
    <property type="entry name" value="TPR-like_helical_dom_sf"/>
</dbReference>
<accession>A0AAV8A5C9</accession>
<dbReference type="Pfam" id="PF23241">
    <property type="entry name" value="HAT_PRP39_C"/>
    <property type="match status" value="1"/>
</dbReference>
<dbReference type="GO" id="GO:0030627">
    <property type="term" value="F:pre-mRNA 5'-splice site binding"/>
    <property type="evidence" value="ECO:0007669"/>
    <property type="project" value="TreeGrafter"/>
</dbReference>
<keyword evidence="2" id="KW-0507">mRNA processing</keyword>
<comment type="similarity">
    <text evidence="6">Belongs to the PRP39 family.</text>
</comment>
<proteinExistence type="inferred from homology"/>
<dbReference type="AlphaFoldDB" id="A0AAV8A5C9"/>
<dbReference type="PANTHER" id="PTHR17204">
    <property type="entry name" value="PRE-MRNA PROCESSING PROTEIN PRP39-RELATED"/>
    <property type="match status" value="1"/>
</dbReference>
<keyword evidence="4" id="KW-0508">mRNA splicing</keyword>
<keyword evidence="5" id="KW-0539">Nucleus</keyword>
<dbReference type="InterPro" id="IPR003107">
    <property type="entry name" value="HAT"/>
</dbReference>
<dbReference type="InterPro" id="IPR059164">
    <property type="entry name" value="HAT_PRP39_C"/>
</dbReference>
<dbReference type="Pfam" id="PF23240">
    <property type="entry name" value="HAT_PRP39_N"/>
    <property type="match status" value="1"/>
</dbReference>
<evidence type="ECO:0000256" key="4">
    <source>
        <dbReference type="ARBA" id="ARBA00023187"/>
    </source>
</evidence>
<dbReference type="GO" id="GO:0071004">
    <property type="term" value="C:U2-type prespliceosome"/>
    <property type="evidence" value="ECO:0007669"/>
    <property type="project" value="TreeGrafter"/>
</dbReference>
<organism evidence="7 8">
    <name type="scientific">Anaeramoeba flamelloides</name>
    <dbReference type="NCBI Taxonomy" id="1746091"/>
    <lineage>
        <taxon>Eukaryota</taxon>
        <taxon>Metamonada</taxon>
        <taxon>Anaeramoebidae</taxon>
        <taxon>Anaeramoeba</taxon>
    </lineage>
</organism>
<dbReference type="EMBL" id="JANTQA010000015">
    <property type="protein sequence ID" value="KAJ3448948.1"/>
    <property type="molecule type" value="Genomic_DNA"/>
</dbReference>
<name>A0AAV8A5C9_9EUKA</name>
<dbReference type="GO" id="GO:0005685">
    <property type="term" value="C:U1 snRNP"/>
    <property type="evidence" value="ECO:0007669"/>
    <property type="project" value="TreeGrafter"/>
</dbReference>
<evidence type="ECO:0000313" key="7">
    <source>
        <dbReference type="EMBL" id="KAJ3448948.1"/>
    </source>
</evidence>
<sequence>MTQKTPLCRQFYKNGLYFDCNMDIGFCLGCQKYYYENEAETWDKLCEKFSYTEPTISQNYECASDSEEDMLGPKALTVDLVHTQGATEPKKDIVKFHFFSIMDLDNSITSLHENTLDYTIWTELLHAAEISTDIQLIRSIYTSFLSYFPLFFGYWKKFAKLDPDRALEIYQQSVKSVPHSVDAWIFYCDYCVAKRDENHTRLVFQEATKTVGSNFLSHLLWNKYLEWEFSKKKPQNITKIFLQILQQPIQQLRYFWESFTNHASSRPIEELTPNDEDFKKKLSEITDDLMKFQEVMKYHESTLVQTVKKMNEVIPFENNIKRPFFHIKPLDTKEILNWNQYLNFAEAKYEENKNESNEEFVIRIYERCLVPCVLYPNFWKRYAFFFENNNKIDKARGIFSRATESVIQNRPSIFIAFAEFEERQKNFDRVNKIFEGSMKHFKDKAYEIYILKTLFEKRQLKEDEKQEEKILLIYEKAMEECSKNDNSIMVLSISMSQYLSYRATIANENQDFKIEKILINKGRNILNKAFEASPKYKKLWTAIINYEILHGEEQIYQNCQFLYQQIFMDPCPLTQKDQLSIIPLLIDLCLNHSSDIKIVNKLEKLLYRNTLYHVKLGYDQSFELYEGEPTIINKQPIIQIQQK</sequence>